<protein>
    <submittedName>
        <fullName evidence="3">Uncharacterized protein</fullName>
    </submittedName>
</protein>
<evidence type="ECO:0000313" key="4">
    <source>
        <dbReference type="Proteomes" id="UP000054359"/>
    </source>
</evidence>
<proteinExistence type="predicted"/>
<feature type="signal peptide" evidence="2">
    <location>
        <begin position="1"/>
        <end position="16"/>
    </location>
</feature>
<dbReference type="OrthoDB" id="6420087at2759"/>
<organism evidence="3 4">
    <name type="scientific">Stegodyphus mimosarum</name>
    <name type="common">African social velvet spider</name>
    <dbReference type="NCBI Taxonomy" id="407821"/>
    <lineage>
        <taxon>Eukaryota</taxon>
        <taxon>Metazoa</taxon>
        <taxon>Ecdysozoa</taxon>
        <taxon>Arthropoda</taxon>
        <taxon>Chelicerata</taxon>
        <taxon>Arachnida</taxon>
        <taxon>Araneae</taxon>
        <taxon>Araneomorphae</taxon>
        <taxon>Entelegynae</taxon>
        <taxon>Eresoidea</taxon>
        <taxon>Eresidae</taxon>
        <taxon>Stegodyphus</taxon>
    </lineage>
</organism>
<keyword evidence="4" id="KW-1185">Reference proteome</keyword>
<dbReference type="AlphaFoldDB" id="A0A087UMD4"/>
<dbReference type="Proteomes" id="UP000054359">
    <property type="component" value="Unassembled WGS sequence"/>
</dbReference>
<feature type="region of interest" description="Disordered" evidence="1">
    <location>
        <begin position="26"/>
        <end position="51"/>
    </location>
</feature>
<name>A0A087UMD4_STEMI</name>
<evidence type="ECO:0000313" key="3">
    <source>
        <dbReference type="EMBL" id="KFM78523.1"/>
    </source>
</evidence>
<feature type="compositionally biased region" description="Basic and acidic residues" evidence="1">
    <location>
        <begin position="208"/>
        <end position="219"/>
    </location>
</feature>
<gene>
    <name evidence="3" type="ORF">X975_00449</name>
</gene>
<feature type="compositionally biased region" description="Basic and acidic residues" evidence="1">
    <location>
        <begin position="243"/>
        <end position="257"/>
    </location>
</feature>
<feature type="compositionally biased region" description="Basic and acidic residues" evidence="1">
    <location>
        <begin position="33"/>
        <end position="51"/>
    </location>
</feature>
<evidence type="ECO:0000256" key="1">
    <source>
        <dbReference type="SAM" id="MobiDB-lite"/>
    </source>
</evidence>
<feature type="chain" id="PRO_5001830660" evidence="2">
    <location>
        <begin position="17"/>
        <end position="328"/>
    </location>
</feature>
<reference evidence="3 4" key="1">
    <citation type="submission" date="2013-11" db="EMBL/GenBank/DDBJ databases">
        <title>Genome sequencing of Stegodyphus mimosarum.</title>
        <authorList>
            <person name="Bechsgaard J."/>
        </authorList>
    </citation>
    <scope>NUCLEOTIDE SEQUENCE [LARGE SCALE GENOMIC DNA]</scope>
</reference>
<feature type="region of interest" description="Disordered" evidence="1">
    <location>
        <begin position="189"/>
        <end position="310"/>
    </location>
</feature>
<dbReference type="EMBL" id="KK120552">
    <property type="protein sequence ID" value="KFM78523.1"/>
    <property type="molecule type" value="Genomic_DNA"/>
</dbReference>
<sequence length="328" mass="37460">MLLLWLWISTVFLVVPEISMVKQSDLQSGIGMDPDRQPRQKRRPSESEENRQMVTIDLSALRPSLPGLVLYKYGDLAPKLVQVDIAALNPQLQPHIIWPQFDQMELIDERPFDFGSRDAIPYLADEDSLMAPKHHRMAKMTAKEPSWPDNNDIYDFIPDNDNILSLHGSLPLAEEVIVPLDWEEGKTNRNSEKRNVFTSRGWMAGGQRDAERQRTEKSRKGSVSHFNVHYTPFGAMSWIPGKRKQDRETESEEKKDESTDEGGNPGKKNVFVSSGWGPGGRHATGLQRKPKGDEKSEADPSTRVSSKESWLLHRPYWNVPHLFGSHWQ</sequence>
<accession>A0A087UMD4</accession>
<evidence type="ECO:0000256" key="2">
    <source>
        <dbReference type="SAM" id="SignalP"/>
    </source>
</evidence>
<feature type="compositionally biased region" description="Basic and acidic residues" evidence="1">
    <location>
        <begin position="290"/>
        <end position="300"/>
    </location>
</feature>
<keyword evidence="2" id="KW-0732">Signal</keyword>
<feature type="non-terminal residue" evidence="3">
    <location>
        <position position="328"/>
    </location>
</feature>